<accession>A0A835XY10</accession>
<dbReference type="GO" id="GO:0005524">
    <property type="term" value="F:ATP binding"/>
    <property type="evidence" value="ECO:0007669"/>
    <property type="project" value="UniProtKB-KW"/>
</dbReference>
<name>A0A835XY10_9CHLO</name>
<comment type="caution">
    <text evidence="6">The sequence shown here is derived from an EMBL/GenBank/DDBJ whole genome shotgun (WGS) entry which is preliminary data.</text>
</comment>
<feature type="domain" description="Clp ATPase C-terminal" evidence="5">
    <location>
        <begin position="487"/>
        <end position="587"/>
    </location>
</feature>
<dbReference type="InterPro" id="IPR050052">
    <property type="entry name" value="ATP-dep_Clp_protease_ClpX"/>
</dbReference>
<gene>
    <name evidence="6" type="ORF">HYH03_012577</name>
</gene>
<dbReference type="InterPro" id="IPR003593">
    <property type="entry name" value="AAA+_ATPase"/>
</dbReference>
<dbReference type="Pfam" id="PF00004">
    <property type="entry name" value="AAA"/>
    <property type="match status" value="1"/>
</dbReference>
<evidence type="ECO:0000259" key="5">
    <source>
        <dbReference type="SMART" id="SM01086"/>
    </source>
</evidence>
<feature type="compositionally biased region" description="Gly residues" evidence="3">
    <location>
        <begin position="305"/>
        <end position="320"/>
    </location>
</feature>
<feature type="domain" description="AAA+ ATPase" evidence="4">
    <location>
        <begin position="174"/>
        <end position="488"/>
    </location>
</feature>
<dbReference type="Proteomes" id="UP000612055">
    <property type="component" value="Unassembled WGS sequence"/>
</dbReference>
<evidence type="ECO:0000259" key="4">
    <source>
        <dbReference type="SMART" id="SM00382"/>
    </source>
</evidence>
<evidence type="ECO:0000313" key="6">
    <source>
        <dbReference type="EMBL" id="KAG2488960.1"/>
    </source>
</evidence>
<dbReference type="SUPFAM" id="SSF52540">
    <property type="entry name" value="P-loop containing nucleoside triphosphate hydrolases"/>
    <property type="match status" value="1"/>
</dbReference>
<dbReference type="SMART" id="SM01086">
    <property type="entry name" value="ClpB_D2-small"/>
    <property type="match status" value="1"/>
</dbReference>
<dbReference type="Gene3D" id="1.10.8.60">
    <property type="match status" value="1"/>
</dbReference>
<dbReference type="OrthoDB" id="1721884at2759"/>
<proteinExistence type="predicted"/>
<dbReference type="SMART" id="SM00382">
    <property type="entry name" value="AAA"/>
    <property type="match status" value="1"/>
</dbReference>
<dbReference type="PANTHER" id="PTHR48102:SF3">
    <property type="entry name" value="ATP-DEPENDENT PROTEASE ATPASE SUBUNIT HSLU"/>
    <property type="match status" value="1"/>
</dbReference>
<dbReference type="Pfam" id="PF07724">
    <property type="entry name" value="AAA_2"/>
    <property type="match status" value="1"/>
</dbReference>
<reference evidence="6" key="1">
    <citation type="journal article" date="2020" name="bioRxiv">
        <title>Comparative genomics of Chlamydomonas.</title>
        <authorList>
            <person name="Craig R.J."/>
            <person name="Hasan A.R."/>
            <person name="Ness R.W."/>
            <person name="Keightley P.D."/>
        </authorList>
    </citation>
    <scope>NUCLEOTIDE SEQUENCE</scope>
    <source>
        <strain evidence="6">CCAP 11/70</strain>
    </source>
</reference>
<dbReference type="PANTHER" id="PTHR48102">
    <property type="entry name" value="ATP-DEPENDENT CLP PROTEASE ATP-BINDING SUBUNIT CLPX-LIKE, MITOCHONDRIAL-RELATED"/>
    <property type="match status" value="1"/>
</dbReference>
<feature type="compositionally biased region" description="Low complexity" evidence="3">
    <location>
        <begin position="80"/>
        <end position="100"/>
    </location>
</feature>
<sequence length="604" mass="63182">MLGSSGSAVRALAASASALRGAAAATTAATTRGLATASTWWLLPTLLDPPSSSPSPSPSSSSASIPSLHTPFLPLPGRRPPTRGLHTSAPAASTASAASASHSPTESLAALAAKLFASSRGGAERGGLTPAAIVAELDKHIVGQAAAKRAVAVALRNRWRRQRVEPAEFREEIMPKNILMVGPTGCGKTEVARRLAKLADAPFVKVEATKYTELGYVGRDVEEIIKDLVEAALDLVEAALVLVRQRAKERLAEHSVVRAEAIILRALCGPHAPEDTVESFRAMYRKGDLDAQTVEIEAALLDSGAGGPGGASGGGGGGSGPRLDFGPGGVIHLDKLLGGLGAGGGRGGGGGMGSAGGARPGGKRTMKVSEARAKLEEAEAEKLLSSEQVTQEAIRAAEEDGIVFIDEIDKIVEPSSGRMVGGGVASEGVQRDLLPIIEGCTVPTKHGNVSTEHVLFIASGAFHSAKPSDMLAELQGRLPIRVELKGLTADDFYRILTEPENNMIRQQQELLATEGVRLSFTDGSLRAASRLAEAANRLLDNIGARRLHTVLERVLADISFSAPEKVAEARRNGQATYEYVVDEQLVHAKLDDLLKKQDLSRYVL</sequence>
<keyword evidence="2" id="KW-0067">ATP-binding</keyword>
<organism evidence="6 7">
    <name type="scientific">Edaphochlamys debaryana</name>
    <dbReference type="NCBI Taxonomy" id="47281"/>
    <lineage>
        <taxon>Eukaryota</taxon>
        <taxon>Viridiplantae</taxon>
        <taxon>Chlorophyta</taxon>
        <taxon>core chlorophytes</taxon>
        <taxon>Chlorophyceae</taxon>
        <taxon>CS clade</taxon>
        <taxon>Chlamydomonadales</taxon>
        <taxon>Chlamydomonadales incertae sedis</taxon>
        <taxon>Edaphochlamys</taxon>
    </lineage>
</organism>
<keyword evidence="7" id="KW-1185">Reference proteome</keyword>
<dbReference type="GO" id="GO:0016887">
    <property type="term" value="F:ATP hydrolysis activity"/>
    <property type="evidence" value="ECO:0007669"/>
    <property type="project" value="InterPro"/>
</dbReference>
<dbReference type="AlphaFoldDB" id="A0A835XY10"/>
<feature type="region of interest" description="Disordered" evidence="3">
    <location>
        <begin position="49"/>
        <end position="100"/>
    </location>
</feature>
<feature type="region of interest" description="Disordered" evidence="3">
    <location>
        <begin position="305"/>
        <end position="324"/>
    </location>
</feature>
<evidence type="ECO:0000313" key="7">
    <source>
        <dbReference type="Proteomes" id="UP000612055"/>
    </source>
</evidence>
<dbReference type="GO" id="GO:0009376">
    <property type="term" value="C:HslUV protease complex"/>
    <property type="evidence" value="ECO:0007669"/>
    <property type="project" value="TreeGrafter"/>
</dbReference>
<dbReference type="InterPro" id="IPR019489">
    <property type="entry name" value="Clp_ATPase_C"/>
</dbReference>
<dbReference type="InterPro" id="IPR027417">
    <property type="entry name" value="P-loop_NTPase"/>
</dbReference>
<evidence type="ECO:0000256" key="1">
    <source>
        <dbReference type="ARBA" id="ARBA00022741"/>
    </source>
</evidence>
<protein>
    <submittedName>
        <fullName evidence="6">Uncharacterized protein</fullName>
    </submittedName>
</protein>
<evidence type="ECO:0000256" key="3">
    <source>
        <dbReference type="SAM" id="MobiDB-lite"/>
    </source>
</evidence>
<feature type="compositionally biased region" description="Low complexity" evidence="3">
    <location>
        <begin position="58"/>
        <end position="72"/>
    </location>
</feature>
<dbReference type="EMBL" id="JAEHOE010000078">
    <property type="protein sequence ID" value="KAG2488960.1"/>
    <property type="molecule type" value="Genomic_DNA"/>
</dbReference>
<keyword evidence="1" id="KW-0547">Nucleotide-binding</keyword>
<evidence type="ECO:0000256" key="2">
    <source>
        <dbReference type="ARBA" id="ARBA00022840"/>
    </source>
</evidence>
<dbReference type="GO" id="GO:0051603">
    <property type="term" value="P:proteolysis involved in protein catabolic process"/>
    <property type="evidence" value="ECO:0007669"/>
    <property type="project" value="TreeGrafter"/>
</dbReference>
<dbReference type="InterPro" id="IPR003959">
    <property type="entry name" value="ATPase_AAA_core"/>
</dbReference>
<dbReference type="Gene3D" id="3.40.50.300">
    <property type="entry name" value="P-loop containing nucleotide triphosphate hydrolases"/>
    <property type="match status" value="2"/>
</dbReference>